<feature type="transmembrane region" description="Helical" evidence="12">
    <location>
        <begin position="98"/>
        <end position="116"/>
    </location>
</feature>
<dbReference type="InterPro" id="IPR003445">
    <property type="entry name" value="Cat_transpt"/>
</dbReference>
<feature type="transmembrane region" description="Helical" evidence="12">
    <location>
        <begin position="32"/>
        <end position="54"/>
    </location>
</feature>
<dbReference type="HOGENOM" id="CLU_030708_3_0_2"/>
<organism evidence="13 14">
    <name type="scientific">Pyrococcus furiosus (strain ATCC 43587 / DSM 3638 / JCM 8422 / Vc1)</name>
    <dbReference type="NCBI Taxonomy" id="186497"/>
    <lineage>
        <taxon>Archaea</taxon>
        <taxon>Methanobacteriati</taxon>
        <taxon>Methanobacteriota</taxon>
        <taxon>Thermococci</taxon>
        <taxon>Thermococcales</taxon>
        <taxon>Thermococcaceae</taxon>
        <taxon>Pyrococcus</taxon>
    </lineage>
</organism>
<dbReference type="InterPro" id="IPR004772">
    <property type="entry name" value="TrkH"/>
</dbReference>
<evidence type="ECO:0000256" key="7">
    <source>
        <dbReference type="ARBA" id="ARBA00022692"/>
    </source>
</evidence>
<keyword evidence="14" id="KW-1185">Reference proteome</keyword>
<proteinExistence type="inferred from homology"/>
<keyword evidence="3" id="KW-0813">Transport</keyword>
<feature type="transmembrane region" description="Helical" evidence="12">
    <location>
        <begin position="294"/>
        <end position="314"/>
    </location>
</feature>
<feature type="transmembrane region" description="Helical" evidence="12">
    <location>
        <begin position="198"/>
        <end position="219"/>
    </location>
</feature>
<dbReference type="PhylomeDB" id="Q8TZW9"/>
<evidence type="ECO:0000256" key="6">
    <source>
        <dbReference type="ARBA" id="ARBA00022538"/>
    </source>
</evidence>
<feature type="transmembrane region" description="Helical" evidence="12">
    <location>
        <begin position="60"/>
        <end position="78"/>
    </location>
</feature>
<feature type="transmembrane region" description="Helical" evidence="12">
    <location>
        <begin position="155"/>
        <end position="177"/>
    </location>
</feature>
<evidence type="ECO:0000256" key="11">
    <source>
        <dbReference type="ARBA" id="ARBA00023136"/>
    </source>
</evidence>
<evidence type="ECO:0000256" key="2">
    <source>
        <dbReference type="ARBA" id="ARBA00009137"/>
    </source>
</evidence>
<evidence type="ECO:0000313" key="14">
    <source>
        <dbReference type="Proteomes" id="UP000001013"/>
    </source>
</evidence>
<feature type="transmembrane region" description="Helical" evidence="12">
    <location>
        <begin position="250"/>
        <end position="273"/>
    </location>
</feature>
<dbReference type="PaxDb" id="186497-PF1856"/>
<feature type="transmembrane region" description="Helical" evidence="12">
    <location>
        <begin position="326"/>
        <end position="345"/>
    </location>
</feature>
<evidence type="ECO:0000256" key="5">
    <source>
        <dbReference type="ARBA" id="ARBA00022519"/>
    </source>
</evidence>
<keyword evidence="9 12" id="KW-1133">Transmembrane helix</keyword>
<dbReference type="PANTHER" id="PTHR32024">
    <property type="entry name" value="TRK SYSTEM POTASSIUM UPTAKE PROTEIN TRKG-RELATED"/>
    <property type="match status" value="1"/>
</dbReference>
<dbReference type="PATRIC" id="fig|186497.12.peg.1927"/>
<dbReference type="KEGG" id="pfu:PF1856"/>
<accession>Q8TZW9</accession>
<keyword evidence="10" id="KW-0406">Ion transport</keyword>
<keyword evidence="6" id="KW-0633">Potassium transport</keyword>
<dbReference type="NCBIfam" id="TIGR00933">
    <property type="entry name" value="2a38"/>
    <property type="match status" value="1"/>
</dbReference>
<evidence type="ECO:0000256" key="10">
    <source>
        <dbReference type="ARBA" id="ARBA00023065"/>
    </source>
</evidence>
<dbReference type="GO" id="GO:0005886">
    <property type="term" value="C:plasma membrane"/>
    <property type="evidence" value="ECO:0007669"/>
    <property type="project" value="UniProtKB-SubCell"/>
</dbReference>
<evidence type="ECO:0000313" key="13">
    <source>
        <dbReference type="EMBL" id="AAL81980.1"/>
    </source>
</evidence>
<comment type="similarity">
    <text evidence="2">Belongs to the TrkH potassium transport family.</text>
</comment>
<dbReference type="Proteomes" id="UP000001013">
    <property type="component" value="Chromosome"/>
</dbReference>
<keyword evidence="5" id="KW-0997">Cell inner membrane</keyword>
<protein>
    <submittedName>
        <fullName evidence="13">Trk system potassium uptake protein</fullName>
    </submittedName>
</protein>
<reference evidence="13 14" key="1">
    <citation type="journal article" date="1999" name="Genetics">
        <title>Divergence of the hyperthermophilic archaea Pyrococcus furiosus and P. horikoshii inferred from complete genomic sequences.</title>
        <authorList>
            <person name="Maeder D.L."/>
            <person name="Weiss R.B."/>
            <person name="Dunn D.M."/>
            <person name="Cherry J.L."/>
            <person name="Gonzalez J.M."/>
            <person name="DiRuggiero J."/>
            <person name="Robb F.T."/>
        </authorList>
    </citation>
    <scope>NUCLEOTIDE SEQUENCE [LARGE SCALE GENOMIC DNA]</scope>
    <source>
        <strain evidence="14">ATCC 43587 / DSM 3638 / JCM 8422 / Vc1</strain>
    </source>
</reference>
<dbReference type="GO" id="GO:0015379">
    <property type="term" value="F:potassium:chloride symporter activity"/>
    <property type="evidence" value="ECO:0007669"/>
    <property type="project" value="InterPro"/>
</dbReference>
<name>Q8TZW9_PYRFU</name>
<evidence type="ECO:0000256" key="3">
    <source>
        <dbReference type="ARBA" id="ARBA00022448"/>
    </source>
</evidence>
<evidence type="ECO:0000256" key="4">
    <source>
        <dbReference type="ARBA" id="ARBA00022475"/>
    </source>
</evidence>
<feature type="transmembrane region" description="Helical" evidence="12">
    <location>
        <begin position="472"/>
        <end position="499"/>
    </location>
</feature>
<evidence type="ECO:0000256" key="1">
    <source>
        <dbReference type="ARBA" id="ARBA00004429"/>
    </source>
</evidence>
<gene>
    <name evidence="13" type="ordered locus">PF1856</name>
</gene>
<sequence>MFLFLTCKIGNRMVKLRTFINISEDLFVIRNLIGAILQGIGLAYLVPVLLAWFYPEEIPLVIYFAIPGFSCIILGWVLSKHMEKIEDVNLRQAMMASAFIWLFASLVSVIPFMGIAKMRFVDSYFETMSAWTGTGLTMMSNLESYPKILLFWRAWMQWLGGIGIVLVALTVLIRPGVAAARLYKAEARSERILPNFVNTAKIIVQIYAVLTLLGIYLYYSNGMSLFDATIHSMTGLGTGGMSSHDLSIGYFNSLAIETVTVFLMIMGATNFTVHYRMFKNRSLKEFFRDIQVRYMLYFITLIVALMTYSLVFFGHLTPIRALRESIFHAVSAITCTGFGISNLAEYPEIDKILLAILMVIGGSAGSTSGGIKLIRIVLMYQSLKWTIEQAILPKGAVIRKRVNGYEFTEEEIQEVLGFTMTYIAFLLLGTLYIMLRLGVRFADALFEVASAIGNVGLSVGITSPLLPLDIKILLTILMWVGRLEIFSTIVFIVGLAMIFSRRSKE</sequence>
<dbReference type="AlphaFoldDB" id="Q8TZW9"/>
<evidence type="ECO:0000256" key="8">
    <source>
        <dbReference type="ARBA" id="ARBA00022958"/>
    </source>
</evidence>
<comment type="subcellular location">
    <subcellularLocation>
        <location evidence="1">Cell inner membrane</location>
        <topology evidence="1">Multi-pass membrane protein</topology>
    </subcellularLocation>
</comment>
<keyword evidence="7 12" id="KW-0812">Transmembrane</keyword>
<feature type="transmembrane region" description="Helical" evidence="12">
    <location>
        <begin position="415"/>
        <end position="435"/>
    </location>
</feature>
<keyword evidence="4" id="KW-1003">Cell membrane</keyword>
<evidence type="ECO:0000256" key="12">
    <source>
        <dbReference type="SAM" id="Phobius"/>
    </source>
</evidence>
<dbReference type="STRING" id="186497.PF1856"/>
<evidence type="ECO:0000256" key="9">
    <source>
        <dbReference type="ARBA" id="ARBA00022989"/>
    </source>
</evidence>
<feature type="transmembrane region" description="Helical" evidence="12">
    <location>
        <begin position="444"/>
        <end position="466"/>
    </location>
</feature>
<dbReference type="eggNOG" id="arCOG04145">
    <property type="taxonomic scope" value="Archaea"/>
</dbReference>
<feature type="transmembrane region" description="Helical" evidence="12">
    <location>
        <begin position="352"/>
        <end position="374"/>
    </location>
</feature>
<dbReference type="PANTHER" id="PTHR32024:SF2">
    <property type="entry name" value="TRK SYSTEM POTASSIUM UPTAKE PROTEIN TRKG-RELATED"/>
    <property type="match status" value="1"/>
</dbReference>
<dbReference type="Pfam" id="PF02386">
    <property type="entry name" value="TrkH"/>
    <property type="match status" value="1"/>
</dbReference>
<dbReference type="EMBL" id="AE009950">
    <property type="protein sequence ID" value="AAL81980.1"/>
    <property type="molecule type" value="Genomic_DNA"/>
</dbReference>
<keyword evidence="11 12" id="KW-0472">Membrane</keyword>
<keyword evidence="8" id="KW-0630">Potassium</keyword>